<feature type="compositionally biased region" description="Polar residues" evidence="3">
    <location>
        <begin position="401"/>
        <end position="436"/>
    </location>
</feature>
<dbReference type="PRINTS" id="PR00834">
    <property type="entry name" value="PROTEASES2C"/>
</dbReference>
<dbReference type="SMART" id="SM00228">
    <property type="entry name" value="PDZ"/>
    <property type="match status" value="1"/>
</dbReference>
<keyword evidence="4" id="KW-0812">Transmembrane</keyword>
<dbReference type="Pfam" id="PF13365">
    <property type="entry name" value="Trypsin_2"/>
    <property type="match status" value="1"/>
</dbReference>
<dbReference type="InterPro" id="IPR036034">
    <property type="entry name" value="PDZ_sf"/>
</dbReference>
<dbReference type="PROSITE" id="PS50106">
    <property type="entry name" value="PDZ"/>
    <property type="match status" value="1"/>
</dbReference>
<evidence type="ECO:0000256" key="1">
    <source>
        <dbReference type="ARBA" id="ARBA00022670"/>
    </source>
</evidence>
<reference evidence="6" key="2">
    <citation type="submission" date="2021-04" db="EMBL/GenBank/DDBJ databases">
        <authorList>
            <person name="Gilroy R."/>
        </authorList>
    </citation>
    <scope>NUCLEOTIDE SEQUENCE</scope>
    <source>
        <strain evidence="6">B5-657</strain>
    </source>
</reference>
<dbReference type="InterPro" id="IPR001478">
    <property type="entry name" value="PDZ"/>
</dbReference>
<dbReference type="SUPFAM" id="SSF50494">
    <property type="entry name" value="Trypsin-like serine proteases"/>
    <property type="match status" value="1"/>
</dbReference>
<feature type="region of interest" description="Disordered" evidence="3">
    <location>
        <begin position="398"/>
        <end position="436"/>
    </location>
</feature>
<dbReference type="Gene3D" id="2.30.42.10">
    <property type="match status" value="1"/>
</dbReference>
<dbReference type="Proteomes" id="UP000824229">
    <property type="component" value="Unassembled WGS sequence"/>
</dbReference>
<evidence type="ECO:0000256" key="2">
    <source>
        <dbReference type="ARBA" id="ARBA00022801"/>
    </source>
</evidence>
<comment type="caution">
    <text evidence="6">The sequence shown here is derived from an EMBL/GenBank/DDBJ whole genome shotgun (WGS) entry which is preliminary data.</text>
</comment>
<proteinExistence type="predicted"/>
<dbReference type="InterPro" id="IPR051201">
    <property type="entry name" value="Chloro_Bact_Ser_Proteases"/>
</dbReference>
<gene>
    <name evidence="6" type="ORF">H9872_04935</name>
</gene>
<evidence type="ECO:0000259" key="5">
    <source>
        <dbReference type="PROSITE" id="PS50106"/>
    </source>
</evidence>
<dbReference type="Gene3D" id="2.40.10.120">
    <property type="match status" value="1"/>
</dbReference>
<organism evidence="6 7">
    <name type="scientific">Candidatus Cellulosilyticum pullistercoris</name>
    <dbReference type="NCBI Taxonomy" id="2838521"/>
    <lineage>
        <taxon>Bacteria</taxon>
        <taxon>Bacillati</taxon>
        <taxon>Bacillota</taxon>
        <taxon>Clostridia</taxon>
        <taxon>Lachnospirales</taxon>
        <taxon>Cellulosilyticaceae</taxon>
        <taxon>Cellulosilyticum</taxon>
    </lineage>
</organism>
<dbReference type="GO" id="GO:0006508">
    <property type="term" value="P:proteolysis"/>
    <property type="evidence" value="ECO:0007669"/>
    <property type="project" value="UniProtKB-KW"/>
</dbReference>
<dbReference type="InterPro" id="IPR009003">
    <property type="entry name" value="Peptidase_S1_PA"/>
</dbReference>
<protein>
    <submittedName>
        <fullName evidence="6">Trypsin-like peptidase domain-containing protein</fullName>
    </submittedName>
</protein>
<dbReference type="PANTHER" id="PTHR43343:SF3">
    <property type="entry name" value="PROTEASE DO-LIKE 8, CHLOROPLASTIC"/>
    <property type="match status" value="1"/>
</dbReference>
<keyword evidence="1" id="KW-0645">Protease</keyword>
<keyword evidence="2" id="KW-0378">Hydrolase</keyword>
<dbReference type="InterPro" id="IPR001940">
    <property type="entry name" value="Peptidase_S1C"/>
</dbReference>
<sequence>MNEQNIQNEEFIQSEMIEDRVIPAMVRVKEKKKKGKGIVITLAVALASFGAGSLYTSYSWIQDQKTQLSNQVTNQSNTNKPTTNVSQTSAITSGKSLSVAEVANLAADSVVEITTESVANDMFMRQYVTEGAGSGVIISEDGYIATNNHVIEGASKIVVRLTDGKEYEAKLIGTDTQTDVAVIKVDGVTLQPVTLGDSDAIGVGDTAIAIGNPLGELGGTVTNGIISALDRQIVLENQTMTLLQTNAAINPGNSGGGLFNDQGQLIGLVVAKSSGSNVEGLGFAIPVNVVKEVVESIINVGYVQGRPVLGVSVISVDSAQLAYQYGLNQLGVYVAGLTEGTKAEASGLQVGDCLIAVDDTQISSTSDLTKILQSHEVGDKVSVMVSRNGKMITLEVELSESKPTAASSNESDSQNTTKDSNSNQIPNISNFFGGSN</sequence>
<evidence type="ECO:0000256" key="3">
    <source>
        <dbReference type="SAM" id="MobiDB-lite"/>
    </source>
</evidence>
<dbReference type="Pfam" id="PF13180">
    <property type="entry name" value="PDZ_2"/>
    <property type="match status" value="1"/>
</dbReference>
<reference evidence="6" key="1">
    <citation type="journal article" date="2021" name="PeerJ">
        <title>Extensive microbial diversity within the chicken gut microbiome revealed by metagenomics and culture.</title>
        <authorList>
            <person name="Gilroy R."/>
            <person name="Ravi A."/>
            <person name="Getino M."/>
            <person name="Pursley I."/>
            <person name="Horton D.L."/>
            <person name="Alikhan N.F."/>
            <person name="Baker D."/>
            <person name="Gharbi K."/>
            <person name="Hall N."/>
            <person name="Watson M."/>
            <person name="Adriaenssens E.M."/>
            <person name="Foster-Nyarko E."/>
            <person name="Jarju S."/>
            <person name="Secka A."/>
            <person name="Antonio M."/>
            <person name="Oren A."/>
            <person name="Chaudhuri R.R."/>
            <person name="La Ragione R."/>
            <person name="Hildebrand F."/>
            <person name="Pallen M.J."/>
        </authorList>
    </citation>
    <scope>NUCLEOTIDE SEQUENCE</scope>
    <source>
        <strain evidence="6">B5-657</strain>
    </source>
</reference>
<evidence type="ECO:0000313" key="6">
    <source>
        <dbReference type="EMBL" id="MBU3804086.1"/>
    </source>
</evidence>
<feature type="transmembrane region" description="Helical" evidence="4">
    <location>
        <begin position="37"/>
        <end position="61"/>
    </location>
</feature>
<accession>A0A9E2KCU5</accession>
<feature type="domain" description="PDZ" evidence="5">
    <location>
        <begin position="297"/>
        <end position="389"/>
    </location>
</feature>
<dbReference type="GO" id="GO:0004252">
    <property type="term" value="F:serine-type endopeptidase activity"/>
    <property type="evidence" value="ECO:0007669"/>
    <property type="project" value="InterPro"/>
</dbReference>
<dbReference type="PANTHER" id="PTHR43343">
    <property type="entry name" value="PEPTIDASE S12"/>
    <property type="match status" value="1"/>
</dbReference>
<dbReference type="SUPFAM" id="SSF50156">
    <property type="entry name" value="PDZ domain-like"/>
    <property type="match status" value="1"/>
</dbReference>
<dbReference type="AlphaFoldDB" id="A0A9E2KCU5"/>
<name>A0A9E2KCU5_9FIRM</name>
<evidence type="ECO:0000256" key="4">
    <source>
        <dbReference type="SAM" id="Phobius"/>
    </source>
</evidence>
<dbReference type="EMBL" id="JAHLFQ010000108">
    <property type="protein sequence ID" value="MBU3804086.1"/>
    <property type="molecule type" value="Genomic_DNA"/>
</dbReference>
<keyword evidence="4" id="KW-1133">Transmembrane helix</keyword>
<evidence type="ECO:0000313" key="7">
    <source>
        <dbReference type="Proteomes" id="UP000824229"/>
    </source>
</evidence>
<keyword evidence="4" id="KW-0472">Membrane</keyword>